<accession>A0A438JAD3</accession>
<gene>
    <name evidence="2" type="ORF">CK203_023757</name>
</gene>
<dbReference type="Proteomes" id="UP000288805">
    <property type="component" value="Unassembled WGS sequence"/>
</dbReference>
<evidence type="ECO:0000256" key="1">
    <source>
        <dbReference type="SAM" id="MobiDB-lite"/>
    </source>
</evidence>
<protein>
    <submittedName>
        <fullName evidence="2">Uncharacterized protein</fullName>
    </submittedName>
</protein>
<feature type="compositionally biased region" description="Low complexity" evidence="1">
    <location>
        <begin position="296"/>
        <end position="305"/>
    </location>
</feature>
<reference evidence="2 3" key="1">
    <citation type="journal article" date="2018" name="PLoS Genet.">
        <title>Population sequencing reveals clonal diversity and ancestral inbreeding in the grapevine cultivar Chardonnay.</title>
        <authorList>
            <person name="Roach M.J."/>
            <person name="Johnson D.L."/>
            <person name="Bohlmann J."/>
            <person name="van Vuuren H.J."/>
            <person name="Jones S.J."/>
            <person name="Pretorius I.S."/>
            <person name="Schmidt S.A."/>
            <person name="Borneman A.R."/>
        </authorList>
    </citation>
    <scope>NUCLEOTIDE SEQUENCE [LARGE SCALE GENOMIC DNA]</scope>
    <source>
        <strain evidence="3">cv. Chardonnay</strain>
        <tissue evidence="2">Leaf</tissue>
    </source>
</reference>
<name>A0A438JAD3_VITVI</name>
<evidence type="ECO:0000313" key="2">
    <source>
        <dbReference type="EMBL" id="RVX05863.1"/>
    </source>
</evidence>
<dbReference type="AlphaFoldDB" id="A0A438JAD3"/>
<feature type="region of interest" description="Disordered" evidence="1">
    <location>
        <begin position="296"/>
        <end position="324"/>
    </location>
</feature>
<comment type="caution">
    <text evidence="2">The sequence shown here is derived from an EMBL/GenBank/DDBJ whole genome shotgun (WGS) entry which is preliminary data.</text>
</comment>
<sequence length="579" mass="64009">MIIVEASCYRGPRGRQMDAPFQLKMIPGLSQLAKDVRTHHPIVLLAITLMVSHRSWGIPRWHVVSIVARLGIWSTEELHSLNRESRSLSRASTSGIPVIRAIVLRSLFPLQTCARSVVVFRVFSGGFAFALGPLGLLLPPYCFAGLWGRVSFFDCWHFAMQVSSRPHALTCLRKRAPVSSSVSLQRVPSLHSDSSDLCSSQYSPSVDGVQHPEYAVQLGSFLARGPIYLHHQEREDKPLQPVCPYPVPSTGVRLFSRGPPSGHEGEEEEEEEERKKKKKKTIAQAIWVVSSIPDLSSSSFESVPSRPDNLAPEPEDTSGSPQLETFLPGLDLSASARLRWSEVVHEPEEVRDMNDLRTGFSQRHRKLLYDPIDLAPSPAKKVCPERGSGATAAVQADAPGPSSATIAQPGITAHSDAPATVETRGLEGVPEAMIDEEALDEKSSPAAAVPPSWEEMMEMLKGVPCFMDAEVTSTRMSNFFPLTKRVSMNMGGDPPSFVKVRLPFGTPESAVSCIQHLQEWTIPETAEVVVAGIHYMMHTREHLFKRLEVVEAMCAFISYHLGVLRSCARDWRRKRVYPG</sequence>
<proteinExistence type="predicted"/>
<organism evidence="2 3">
    <name type="scientific">Vitis vinifera</name>
    <name type="common">Grape</name>
    <dbReference type="NCBI Taxonomy" id="29760"/>
    <lineage>
        <taxon>Eukaryota</taxon>
        <taxon>Viridiplantae</taxon>
        <taxon>Streptophyta</taxon>
        <taxon>Embryophyta</taxon>
        <taxon>Tracheophyta</taxon>
        <taxon>Spermatophyta</taxon>
        <taxon>Magnoliopsida</taxon>
        <taxon>eudicotyledons</taxon>
        <taxon>Gunneridae</taxon>
        <taxon>Pentapetalae</taxon>
        <taxon>rosids</taxon>
        <taxon>Vitales</taxon>
        <taxon>Vitaceae</taxon>
        <taxon>Viteae</taxon>
        <taxon>Vitis</taxon>
    </lineage>
</organism>
<feature type="region of interest" description="Disordered" evidence="1">
    <location>
        <begin position="250"/>
        <end position="277"/>
    </location>
</feature>
<evidence type="ECO:0000313" key="3">
    <source>
        <dbReference type="Proteomes" id="UP000288805"/>
    </source>
</evidence>
<dbReference type="EMBL" id="QGNW01000054">
    <property type="protein sequence ID" value="RVX05863.1"/>
    <property type="molecule type" value="Genomic_DNA"/>
</dbReference>